<protein>
    <submittedName>
        <fullName evidence="1">Uncharacterized protein</fullName>
    </submittedName>
</protein>
<evidence type="ECO:0000313" key="2">
    <source>
        <dbReference type="Proteomes" id="UP000294299"/>
    </source>
</evidence>
<proteinExistence type="predicted"/>
<dbReference type="Proteomes" id="UP000294299">
    <property type="component" value="Chromosome NFRAN"/>
</dbReference>
<dbReference type="KEGG" id="nfn:NFRAN_1811"/>
<evidence type="ECO:0000313" key="1">
    <source>
        <dbReference type="EMBL" id="VFJ14133.1"/>
    </source>
</evidence>
<reference evidence="1 2" key="1">
    <citation type="submission" date="2019-02" db="EMBL/GenBank/DDBJ databases">
        <authorList>
            <person name="Lehtovirta-Morley E L."/>
        </authorList>
    </citation>
    <scope>NUCLEOTIDE SEQUENCE [LARGE SCALE GENOMIC DNA]</scope>
    <source>
        <strain evidence="1">NFRAN1</strain>
    </source>
</reference>
<organism evidence="1 2">
    <name type="scientific">Candidatus Nitrosocosmicus franklandianus</name>
    <dbReference type="NCBI Taxonomy" id="1798806"/>
    <lineage>
        <taxon>Archaea</taxon>
        <taxon>Nitrososphaerota</taxon>
        <taxon>Nitrososphaeria</taxon>
        <taxon>Nitrososphaerales</taxon>
        <taxon>Nitrososphaeraceae</taxon>
        <taxon>Candidatus Nitrosocosmicus</taxon>
    </lineage>
</organism>
<gene>
    <name evidence="1" type="ORF">NFRAN_1811</name>
</gene>
<dbReference type="AlphaFoldDB" id="A0A484IA59"/>
<dbReference type="EMBL" id="LR216287">
    <property type="protein sequence ID" value="VFJ14133.1"/>
    <property type="molecule type" value="Genomic_DNA"/>
</dbReference>
<keyword evidence="2" id="KW-1185">Reference proteome</keyword>
<sequence length="79" mass="8902">MVNRHLDKIISFISNMGMFPMIVDSDLATVCLPTPGVPVITTFKIPPPHFIHSIVVLIAIINKRQLSNLPKLKQFKNNH</sequence>
<accession>A0A484IA59</accession>
<name>A0A484IA59_9ARCH</name>